<dbReference type="HAMAP" id="MF_00503">
    <property type="entry name" value="Ribosomal_bL9"/>
    <property type="match status" value="1"/>
</dbReference>
<dbReference type="InterPro" id="IPR020070">
    <property type="entry name" value="Ribosomal_bL9_N"/>
</dbReference>
<evidence type="ECO:0000256" key="3">
    <source>
        <dbReference type="ARBA" id="ARBA00022884"/>
    </source>
</evidence>
<dbReference type="NCBIfam" id="TIGR00158">
    <property type="entry name" value="L9"/>
    <property type="match status" value="1"/>
</dbReference>
<keyword evidence="2 7" id="KW-0699">rRNA-binding</keyword>
<dbReference type="InterPro" id="IPR000244">
    <property type="entry name" value="Ribosomal_bL9"/>
</dbReference>
<keyword evidence="4 7" id="KW-0689">Ribosomal protein</keyword>
<proteinExistence type="inferred from homology"/>
<sequence length="246" mass="26986">MEVILLERVEKLGNMGDVVSVKPGFARNFLIPQDKALRATKANKVRFEAEREYLEQRNAENRERAGIEGKSIDGTQIVMIRRAGDTGQLYGSVSVRDIYESLMLKDISVKRNQIIVEQPIKTLGVHEVQVRLHAEVSVPITVNVARSEDEAERQAKGEDVIATQMAEERADANEAAQERAEVVAEMFEGDAPEAVSEETVVEGDASEMQATEAELSRAAHPEPIEKPAEDTAEGGIATGEDASDED</sequence>
<dbReference type="InterPro" id="IPR036791">
    <property type="entry name" value="Ribosomal_bL9_C_sf"/>
</dbReference>
<feature type="region of interest" description="Disordered" evidence="8">
    <location>
        <begin position="190"/>
        <end position="246"/>
    </location>
</feature>
<dbReference type="EMBL" id="BSNJ01000002">
    <property type="protein sequence ID" value="GLQ19906.1"/>
    <property type="molecule type" value="Genomic_DNA"/>
</dbReference>
<dbReference type="Gene3D" id="3.10.430.100">
    <property type="entry name" value="Ribosomal protein L9, C-terminal domain"/>
    <property type="match status" value="1"/>
</dbReference>
<reference evidence="10" key="1">
    <citation type="journal article" date="2014" name="Int. J. Syst. Evol. Microbiol.">
        <title>Complete genome of a new Firmicutes species belonging to the dominant human colonic microbiota ('Ruminococcus bicirculans') reveals two chromosomes and a selective capacity to utilize plant glucans.</title>
        <authorList>
            <consortium name="NISC Comparative Sequencing Program"/>
            <person name="Wegmann U."/>
            <person name="Louis P."/>
            <person name="Goesmann A."/>
            <person name="Henrissat B."/>
            <person name="Duncan S.H."/>
            <person name="Flint H.J."/>
        </authorList>
    </citation>
    <scope>NUCLEOTIDE SEQUENCE</scope>
    <source>
        <strain evidence="10">NBRC 108216</strain>
    </source>
</reference>
<gene>
    <name evidence="7 10" type="primary">rplI</name>
    <name evidence="10" type="ORF">GCM10007854_08610</name>
</gene>
<evidence type="ECO:0000313" key="10">
    <source>
        <dbReference type="EMBL" id="GLQ19906.1"/>
    </source>
</evidence>
<dbReference type="Pfam" id="PF03948">
    <property type="entry name" value="Ribosomal_L9_C"/>
    <property type="match status" value="1"/>
</dbReference>
<evidence type="ECO:0000313" key="11">
    <source>
        <dbReference type="Proteomes" id="UP001161390"/>
    </source>
</evidence>
<feature type="compositionally biased region" description="Acidic residues" evidence="8">
    <location>
        <begin position="190"/>
        <end position="205"/>
    </location>
</feature>
<accession>A0ABQ5UXH0</accession>
<evidence type="ECO:0000256" key="6">
    <source>
        <dbReference type="ARBA" id="ARBA00035292"/>
    </source>
</evidence>
<comment type="similarity">
    <text evidence="1 7">Belongs to the bacterial ribosomal protein bL9 family.</text>
</comment>
<evidence type="ECO:0000259" key="9">
    <source>
        <dbReference type="PROSITE" id="PS00651"/>
    </source>
</evidence>
<protein>
    <recommendedName>
        <fullName evidence="6 7">Large ribosomal subunit protein bL9</fullName>
    </recommendedName>
</protein>
<reference evidence="10" key="2">
    <citation type="submission" date="2023-01" db="EMBL/GenBank/DDBJ databases">
        <title>Draft genome sequence of Algimonas porphyrae strain NBRC 108216.</title>
        <authorList>
            <person name="Sun Q."/>
            <person name="Mori K."/>
        </authorList>
    </citation>
    <scope>NUCLEOTIDE SEQUENCE</scope>
    <source>
        <strain evidence="10">NBRC 108216</strain>
    </source>
</reference>
<dbReference type="SUPFAM" id="SSF55653">
    <property type="entry name" value="Ribosomal protein L9 C-domain"/>
    <property type="match status" value="1"/>
</dbReference>
<feature type="domain" description="Ribosomal protein L9" evidence="9">
    <location>
        <begin position="13"/>
        <end position="40"/>
    </location>
</feature>
<comment type="function">
    <text evidence="7">Binds to the 23S rRNA.</text>
</comment>
<keyword evidence="11" id="KW-1185">Reference proteome</keyword>
<dbReference type="PROSITE" id="PS00651">
    <property type="entry name" value="RIBOSOMAL_L9"/>
    <property type="match status" value="1"/>
</dbReference>
<keyword evidence="5 7" id="KW-0687">Ribonucleoprotein</keyword>
<dbReference type="InterPro" id="IPR020069">
    <property type="entry name" value="Ribosomal_bL9_C"/>
</dbReference>
<feature type="compositionally biased region" description="Basic and acidic residues" evidence="8">
    <location>
        <begin position="214"/>
        <end position="229"/>
    </location>
</feature>
<dbReference type="GO" id="GO:0005840">
    <property type="term" value="C:ribosome"/>
    <property type="evidence" value="ECO:0007669"/>
    <property type="project" value="UniProtKB-KW"/>
</dbReference>
<evidence type="ECO:0000256" key="2">
    <source>
        <dbReference type="ARBA" id="ARBA00022730"/>
    </source>
</evidence>
<evidence type="ECO:0000256" key="4">
    <source>
        <dbReference type="ARBA" id="ARBA00022980"/>
    </source>
</evidence>
<evidence type="ECO:0000256" key="7">
    <source>
        <dbReference type="HAMAP-Rule" id="MF_00503"/>
    </source>
</evidence>
<keyword evidence="3 7" id="KW-0694">RNA-binding</keyword>
<evidence type="ECO:0000256" key="5">
    <source>
        <dbReference type="ARBA" id="ARBA00023274"/>
    </source>
</evidence>
<name>A0ABQ5UXH0_9PROT</name>
<evidence type="ECO:0000256" key="8">
    <source>
        <dbReference type="SAM" id="MobiDB-lite"/>
    </source>
</evidence>
<comment type="caution">
    <text evidence="10">The sequence shown here is derived from an EMBL/GenBank/DDBJ whole genome shotgun (WGS) entry which is preliminary data.</text>
</comment>
<dbReference type="Gene3D" id="3.40.5.10">
    <property type="entry name" value="Ribosomal protein L9, N-terminal domain"/>
    <property type="match status" value="1"/>
</dbReference>
<dbReference type="Pfam" id="PF01281">
    <property type="entry name" value="Ribosomal_L9_N"/>
    <property type="match status" value="1"/>
</dbReference>
<dbReference type="PANTHER" id="PTHR21368">
    <property type="entry name" value="50S RIBOSOMAL PROTEIN L9"/>
    <property type="match status" value="1"/>
</dbReference>
<dbReference type="SUPFAM" id="SSF55658">
    <property type="entry name" value="L9 N-domain-like"/>
    <property type="match status" value="1"/>
</dbReference>
<dbReference type="Proteomes" id="UP001161390">
    <property type="component" value="Unassembled WGS sequence"/>
</dbReference>
<organism evidence="10 11">
    <name type="scientific">Algimonas porphyrae</name>
    <dbReference type="NCBI Taxonomy" id="1128113"/>
    <lineage>
        <taxon>Bacteria</taxon>
        <taxon>Pseudomonadati</taxon>
        <taxon>Pseudomonadota</taxon>
        <taxon>Alphaproteobacteria</taxon>
        <taxon>Maricaulales</taxon>
        <taxon>Robiginitomaculaceae</taxon>
        <taxon>Algimonas</taxon>
    </lineage>
</organism>
<dbReference type="InterPro" id="IPR020594">
    <property type="entry name" value="Ribosomal_bL9_bac/chp"/>
</dbReference>
<dbReference type="InterPro" id="IPR009027">
    <property type="entry name" value="Ribosomal_bL9/RNase_H1_N"/>
</dbReference>
<evidence type="ECO:0000256" key="1">
    <source>
        <dbReference type="ARBA" id="ARBA00010605"/>
    </source>
</evidence>
<dbReference type="InterPro" id="IPR036935">
    <property type="entry name" value="Ribosomal_bL9_N_sf"/>
</dbReference>